<dbReference type="AlphaFoldDB" id="A0AAN9JWH5"/>
<proteinExistence type="predicted"/>
<name>A0AAN9JWH5_CANGL</name>
<protein>
    <submittedName>
        <fullName evidence="2">Uncharacterized protein</fullName>
    </submittedName>
</protein>
<feature type="transmembrane region" description="Helical" evidence="1">
    <location>
        <begin position="55"/>
        <end position="76"/>
    </location>
</feature>
<dbReference type="Proteomes" id="UP001367508">
    <property type="component" value="Unassembled WGS sequence"/>
</dbReference>
<accession>A0AAN9JWH5</accession>
<feature type="transmembrane region" description="Helical" evidence="1">
    <location>
        <begin position="29"/>
        <end position="49"/>
    </location>
</feature>
<dbReference type="EMBL" id="JAYMYQ010000011">
    <property type="protein sequence ID" value="KAK7304884.1"/>
    <property type="molecule type" value="Genomic_DNA"/>
</dbReference>
<sequence>MYISLLVLYQDLWILRHTSNNRALQPKRTADLTICICIFVGVFTINITAEEYSLYVSRIVDCYGPAIILVLNSGYLKMKTASLEGGKPMDV</sequence>
<evidence type="ECO:0000256" key="1">
    <source>
        <dbReference type="SAM" id="Phobius"/>
    </source>
</evidence>
<gene>
    <name evidence="2" type="ORF">VNO77_42777</name>
</gene>
<reference evidence="2 3" key="1">
    <citation type="submission" date="2024-01" db="EMBL/GenBank/DDBJ databases">
        <title>The genomes of 5 underutilized Papilionoideae crops provide insights into root nodulation and disease resistanc.</title>
        <authorList>
            <person name="Jiang F."/>
        </authorList>
    </citation>
    <scope>NUCLEOTIDE SEQUENCE [LARGE SCALE GENOMIC DNA]</scope>
    <source>
        <strain evidence="2">LVBAO_FW01</strain>
        <tissue evidence="2">Leaves</tissue>
    </source>
</reference>
<organism evidence="2 3">
    <name type="scientific">Canavalia gladiata</name>
    <name type="common">Sword bean</name>
    <name type="synonym">Dolichos gladiatus</name>
    <dbReference type="NCBI Taxonomy" id="3824"/>
    <lineage>
        <taxon>Eukaryota</taxon>
        <taxon>Viridiplantae</taxon>
        <taxon>Streptophyta</taxon>
        <taxon>Embryophyta</taxon>
        <taxon>Tracheophyta</taxon>
        <taxon>Spermatophyta</taxon>
        <taxon>Magnoliopsida</taxon>
        <taxon>eudicotyledons</taxon>
        <taxon>Gunneridae</taxon>
        <taxon>Pentapetalae</taxon>
        <taxon>rosids</taxon>
        <taxon>fabids</taxon>
        <taxon>Fabales</taxon>
        <taxon>Fabaceae</taxon>
        <taxon>Papilionoideae</taxon>
        <taxon>50 kb inversion clade</taxon>
        <taxon>NPAAA clade</taxon>
        <taxon>indigoferoid/millettioid clade</taxon>
        <taxon>Phaseoleae</taxon>
        <taxon>Canavalia</taxon>
    </lineage>
</organism>
<evidence type="ECO:0000313" key="3">
    <source>
        <dbReference type="Proteomes" id="UP001367508"/>
    </source>
</evidence>
<keyword evidence="1" id="KW-0472">Membrane</keyword>
<keyword evidence="1" id="KW-0812">Transmembrane</keyword>
<keyword evidence="1" id="KW-1133">Transmembrane helix</keyword>
<evidence type="ECO:0000313" key="2">
    <source>
        <dbReference type="EMBL" id="KAK7304884.1"/>
    </source>
</evidence>
<comment type="caution">
    <text evidence="2">The sequence shown here is derived from an EMBL/GenBank/DDBJ whole genome shotgun (WGS) entry which is preliminary data.</text>
</comment>
<keyword evidence="3" id="KW-1185">Reference proteome</keyword>